<dbReference type="Proteomes" id="UP001296104">
    <property type="component" value="Unassembled WGS sequence"/>
</dbReference>
<dbReference type="Pfam" id="PF00271">
    <property type="entry name" value="Helicase_C"/>
    <property type="match status" value="1"/>
</dbReference>
<dbReference type="CDD" id="cd17956">
    <property type="entry name" value="DEADc_DDX51"/>
    <property type="match status" value="1"/>
</dbReference>
<keyword evidence="15" id="KW-1185">Reference proteome</keyword>
<comment type="similarity">
    <text evidence="9">Belongs to the DEAD box helicase family.</text>
</comment>
<dbReference type="Pfam" id="PF00270">
    <property type="entry name" value="DEAD"/>
    <property type="match status" value="2"/>
</dbReference>
<evidence type="ECO:0000256" key="8">
    <source>
        <dbReference type="PROSITE-ProRule" id="PRU00552"/>
    </source>
</evidence>
<feature type="short sequence motif" description="Q motif" evidence="8">
    <location>
        <begin position="322"/>
        <end position="350"/>
    </location>
</feature>
<dbReference type="InterPro" id="IPR001650">
    <property type="entry name" value="Helicase_C-like"/>
</dbReference>
<feature type="domain" description="Helicase ATP-binding" evidence="11">
    <location>
        <begin position="368"/>
        <end position="632"/>
    </location>
</feature>
<dbReference type="SMART" id="SM00490">
    <property type="entry name" value="HELICc"/>
    <property type="match status" value="1"/>
</dbReference>
<gene>
    <name evidence="14" type="ORF">LECACI_7A000841</name>
</gene>
<dbReference type="GO" id="GO:0005524">
    <property type="term" value="F:ATP binding"/>
    <property type="evidence" value="ECO:0007669"/>
    <property type="project" value="UniProtKB-UniRule"/>
</dbReference>
<proteinExistence type="inferred from homology"/>
<evidence type="ECO:0000256" key="10">
    <source>
        <dbReference type="SAM" id="MobiDB-lite"/>
    </source>
</evidence>
<comment type="subcellular location">
    <subcellularLocation>
        <location evidence="1">Nucleus</location>
        <location evidence="1">Nucleolus</location>
    </subcellularLocation>
</comment>
<dbReference type="SUPFAM" id="SSF52540">
    <property type="entry name" value="P-loop containing nucleoside triphosphate hydrolases"/>
    <property type="match status" value="2"/>
</dbReference>
<evidence type="ECO:0000259" key="11">
    <source>
        <dbReference type="PROSITE" id="PS51192"/>
    </source>
</evidence>
<feature type="region of interest" description="Disordered" evidence="10">
    <location>
        <begin position="1"/>
        <end position="277"/>
    </location>
</feature>
<dbReference type="InterPro" id="IPR027417">
    <property type="entry name" value="P-loop_NTPase"/>
</dbReference>
<protein>
    <recommendedName>
        <fullName evidence="9">ATP-dependent RNA helicase</fullName>
        <ecNumber evidence="9">3.6.4.13</ecNumber>
    </recommendedName>
</protein>
<feature type="compositionally biased region" description="Low complexity" evidence="10">
    <location>
        <begin position="715"/>
        <end position="737"/>
    </location>
</feature>
<evidence type="ECO:0000313" key="15">
    <source>
        <dbReference type="Proteomes" id="UP001296104"/>
    </source>
</evidence>
<evidence type="ECO:0000259" key="12">
    <source>
        <dbReference type="PROSITE" id="PS51194"/>
    </source>
</evidence>
<feature type="domain" description="Helicase C-terminal" evidence="12">
    <location>
        <begin position="764"/>
        <end position="941"/>
    </location>
</feature>
<comment type="catalytic activity">
    <reaction evidence="9">
        <text>ATP + H2O = ADP + phosphate + H(+)</text>
        <dbReference type="Rhea" id="RHEA:13065"/>
        <dbReference type="ChEBI" id="CHEBI:15377"/>
        <dbReference type="ChEBI" id="CHEBI:15378"/>
        <dbReference type="ChEBI" id="CHEBI:30616"/>
        <dbReference type="ChEBI" id="CHEBI:43474"/>
        <dbReference type="ChEBI" id="CHEBI:456216"/>
        <dbReference type="EC" id="3.6.4.13"/>
    </reaction>
</comment>
<dbReference type="EMBL" id="CAVMBE010000003">
    <property type="protein sequence ID" value="CAK3799826.1"/>
    <property type="molecule type" value="Genomic_DNA"/>
</dbReference>
<dbReference type="SMART" id="SM00487">
    <property type="entry name" value="DEXDc"/>
    <property type="match status" value="1"/>
</dbReference>
<sequence>MAPLYKRYIPPNPSTESASVLSPAPSAKSIHTPQPVEPEKKRKRERTQEEVAERKAKKLKKKGIDPATVQSGSTPVEDVDTTIATEDGQEDGSFVPDAEAAQISEHAPGRGDGAAPKMSMKKRHKLEKEAREAEKARKRAAKQVGAEGDEGSNGTNIPISEKAREETSQSKSASTSRKDQKQAYSESPDRDSLPIGVTRANADRQVNIAEPEVEATTKESQLKKRRHKLEKVLEEPPNEDANDHLRKHTGILGKFEKSLKQPDRSEKREQEERSPTRLVQAVVKDLELPEPGEEPSPEFESEVAALPPWLAKPTILSANSQASFTELGLNPNITKRLSQLGFRHALPVQKALVPLLSKPGEPGSQFLPGTEDILPDVAVSAPTGSGKTIAYLLPIVEALRETRQAGKLSVLVVVPTRELVLQVAAVAESLAKGSEVKVGMATSTSRFKDEQERLIRRGRKYDPSGYRELMERAKRLQDPRDDDTEEFDGSLVVYEEQGPKWRRRIHDALNGLVQHVPTYDAAVDILVATPGRLLEHLSNTLGFSLVHLQWLVIDEADKLLDNQYEGFMELLNAEISRPRTEEEQDAREQYLREQGYWDERRERRLRKAVLSATMTRDISKLTSLQLRRPQMIVIRGERKSEEQATAGSTLDVDRVQESAGGFDLPPALVEFCVPVGDGSEKPLVMIELLASRILRETNVPGEPSRLQTENADAQSESSSASDDSSDISSDHSSSSSESDLDDVSDESDDPDSQEHETRTALDQAFSRRLAAISAQESGGSKKLAGPPTVLIFTASNESANRLSHLLKKLKPQWDRYITTLVKSAKPGKNSEIRIHSKKSQPVIVISTDRAARGLDNISGRPISHVIQYEVPRSVTSYVHRVGRTARAGREGDAWTLYTHPEARWFVNEITKASNVRRKGEVGRVKLFNSDEGLKAKYEEVLRSMREEVLVGADR</sequence>
<dbReference type="GO" id="GO:0003723">
    <property type="term" value="F:RNA binding"/>
    <property type="evidence" value="ECO:0007669"/>
    <property type="project" value="UniProtKB-UniRule"/>
</dbReference>
<comment type="caution">
    <text evidence="14">The sequence shown here is derived from an EMBL/GenBank/DDBJ whole genome shotgun (WGS) entry which is preliminary data.</text>
</comment>
<feature type="region of interest" description="Disordered" evidence="10">
    <location>
        <begin position="699"/>
        <end position="758"/>
    </location>
</feature>
<keyword evidence="3 9" id="KW-0547">Nucleotide-binding</keyword>
<dbReference type="EC" id="3.6.4.13" evidence="9"/>
<keyword evidence="2" id="KW-0698">rRNA processing</keyword>
<dbReference type="Gene3D" id="3.40.50.300">
    <property type="entry name" value="P-loop containing nucleotide triphosphate hydrolases"/>
    <property type="match status" value="2"/>
</dbReference>
<evidence type="ECO:0000256" key="9">
    <source>
        <dbReference type="RuleBase" id="RU365068"/>
    </source>
</evidence>
<dbReference type="AlphaFoldDB" id="A0AAI8YRU6"/>
<dbReference type="PANTHER" id="PTHR24031">
    <property type="entry name" value="RNA HELICASE"/>
    <property type="match status" value="1"/>
</dbReference>
<keyword evidence="4 9" id="KW-0378">Hydrolase</keyword>
<dbReference type="InterPro" id="IPR011545">
    <property type="entry name" value="DEAD/DEAH_box_helicase_dom"/>
</dbReference>
<dbReference type="PROSITE" id="PS51195">
    <property type="entry name" value="Q_MOTIF"/>
    <property type="match status" value="1"/>
</dbReference>
<evidence type="ECO:0000256" key="1">
    <source>
        <dbReference type="ARBA" id="ARBA00004604"/>
    </source>
</evidence>
<keyword evidence="6 9" id="KW-0067">ATP-binding</keyword>
<evidence type="ECO:0000256" key="6">
    <source>
        <dbReference type="ARBA" id="ARBA00022840"/>
    </source>
</evidence>
<evidence type="ECO:0000256" key="2">
    <source>
        <dbReference type="ARBA" id="ARBA00022552"/>
    </source>
</evidence>
<feature type="compositionally biased region" description="Basic and acidic residues" evidence="10">
    <location>
        <begin position="126"/>
        <end position="135"/>
    </location>
</feature>
<dbReference type="GO" id="GO:0006364">
    <property type="term" value="P:rRNA processing"/>
    <property type="evidence" value="ECO:0007669"/>
    <property type="project" value="UniProtKB-KW"/>
</dbReference>
<accession>A0AAI8YRU6</accession>
<organism evidence="14 15">
    <name type="scientific">Lecanosticta acicola</name>
    <dbReference type="NCBI Taxonomy" id="111012"/>
    <lineage>
        <taxon>Eukaryota</taxon>
        <taxon>Fungi</taxon>
        <taxon>Dikarya</taxon>
        <taxon>Ascomycota</taxon>
        <taxon>Pezizomycotina</taxon>
        <taxon>Dothideomycetes</taxon>
        <taxon>Dothideomycetidae</taxon>
        <taxon>Mycosphaerellales</taxon>
        <taxon>Mycosphaerellaceae</taxon>
        <taxon>Lecanosticta</taxon>
    </lineage>
</organism>
<evidence type="ECO:0000313" key="14">
    <source>
        <dbReference type="EMBL" id="CAK3799826.1"/>
    </source>
</evidence>
<dbReference type="GO" id="GO:0003724">
    <property type="term" value="F:RNA helicase activity"/>
    <property type="evidence" value="ECO:0007669"/>
    <property type="project" value="UniProtKB-EC"/>
</dbReference>
<dbReference type="InterPro" id="IPR014001">
    <property type="entry name" value="Helicase_ATP-bd"/>
</dbReference>
<reference evidence="14" key="1">
    <citation type="submission" date="2023-11" db="EMBL/GenBank/DDBJ databases">
        <authorList>
            <person name="Alioto T."/>
            <person name="Alioto T."/>
            <person name="Gomez Garrido J."/>
        </authorList>
    </citation>
    <scope>NUCLEOTIDE SEQUENCE</scope>
</reference>
<evidence type="ECO:0000256" key="4">
    <source>
        <dbReference type="ARBA" id="ARBA00022801"/>
    </source>
</evidence>
<dbReference type="InterPro" id="IPR014014">
    <property type="entry name" value="RNA_helicase_DEAD_Q_motif"/>
</dbReference>
<dbReference type="InterPro" id="IPR000629">
    <property type="entry name" value="RNA-helicase_DEAD-box_CS"/>
</dbReference>
<evidence type="ECO:0000259" key="13">
    <source>
        <dbReference type="PROSITE" id="PS51195"/>
    </source>
</evidence>
<comment type="domain">
    <text evidence="9">The Q motif is unique to and characteristic of the DEAD box family of RNA helicases and controls ATP binding and hydrolysis.</text>
</comment>
<feature type="compositionally biased region" description="Basic and acidic residues" evidence="10">
    <location>
        <begin position="176"/>
        <end position="192"/>
    </location>
</feature>
<dbReference type="GO" id="GO:0016787">
    <property type="term" value="F:hydrolase activity"/>
    <property type="evidence" value="ECO:0007669"/>
    <property type="project" value="UniProtKB-KW"/>
</dbReference>
<feature type="compositionally biased region" description="Basic and acidic residues" evidence="10">
    <location>
        <begin position="254"/>
        <end position="275"/>
    </location>
</feature>
<dbReference type="PROSITE" id="PS51192">
    <property type="entry name" value="HELICASE_ATP_BIND_1"/>
    <property type="match status" value="1"/>
</dbReference>
<dbReference type="PROSITE" id="PS51194">
    <property type="entry name" value="HELICASE_CTER"/>
    <property type="match status" value="1"/>
</dbReference>
<feature type="domain" description="DEAD-box RNA helicase Q" evidence="13">
    <location>
        <begin position="322"/>
        <end position="350"/>
    </location>
</feature>
<keyword evidence="7 9" id="KW-0694">RNA-binding</keyword>
<evidence type="ECO:0000256" key="7">
    <source>
        <dbReference type="ARBA" id="ARBA00022884"/>
    </source>
</evidence>
<feature type="compositionally biased region" description="Polar residues" evidence="10">
    <location>
        <begin position="705"/>
        <end position="714"/>
    </location>
</feature>
<dbReference type="CDD" id="cd18787">
    <property type="entry name" value="SF2_C_DEAD"/>
    <property type="match status" value="1"/>
</dbReference>
<dbReference type="GO" id="GO:0005730">
    <property type="term" value="C:nucleolus"/>
    <property type="evidence" value="ECO:0007669"/>
    <property type="project" value="UniProtKB-SubCell"/>
</dbReference>
<name>A0AAI8YRU6_9PEZI</name>
<comment type="function">
    <text evidence="9">RNA helicase.</text>
</comment>
<evidence type="ECO:0000256" key="3">
    <source>
        <dbReference type="ARBA" id="ARBA00022741"/>
    </source>
</evidence>
<dbReference type="PROSITE" id="PS00039">
    <property type="entry name" value="DEAD_ATP_HELICASE"/>
    <property type="match status" value="1"/>
</dbReference>
<keyword evidence="5 9" id="KW-0347">Helicase</keyword>
<feature type="compositionally biased region" description="Acidic residues" evidence="10">
    <location>
        <begin position="738"/>
        <end position="751"/>
    </location>
</feature>
<evidence type="ECO:0000256" key="5">
    <source>
        <dbReference type="ARBA" id="ARBA00022806"/>
    </source>
</evidence>